<dbReference type="InterPro" id="IPR017871">
    <property type="entry name" value="ABC_transporter-like_CS"/>
</dbReference>
<dbReference type="PROSITE" id="PS50893">
    <property type="entry name" value="ABC_TRANSPORTER_2"/>
    <property type="match status" value="1"/>
</dbReference>
<comment type="subcellular location">
    <subcellularLocation>
        <location evidence="1">Cell membrane</location>
        <topology evidence="1">Peripheral membrane protein</topology>
    </subcellularLocation>
</comment>
<evidence type="ECO:0000256" key="5">
    <source>
        <dbReference type="ARBA" id="ARBA00022519"/>
    </source>
</evidence>
<dbReference type="Pfam" id="PF00005">
    <property type="entry name" value="ABC_tran"/>
    <property type="match status" value="1"/>
</dbReference>
<dbReference type="AlphaFoldDB" id="A0A2T6FXY0"/>
<dbReference type="SUPFAM" id="SSF52540">
    <property type="entry name" value="P-loop containing nucleoside triphosphate hydrolases"/>
    <property type="match status" value="1"/>
</dbReference>
<keyword evidence="9" id="KW-0472">Membrane</keyword>
<reference evidence="11 12" key="1">
    <citation type="submission" date="2018-03" db="EMBL/GenBank/DDBJ databases">
        <title>Genome sequence of Paenibacillus elgii strain AC13 an antimicrobial compound producing bacteria.</title>
        <authorList>
            <person name="Kurokawa A.S."/>
            <person name="Araujo J.F."/>
            <person name="Costa R.A."/>
            <person name="Ortega D.B."/>
            <person name="Pires A.S."/>
            <person name="Pappas G.J.Jr."/>
            <person name="Franco O.L."/>
            <person name="Barreto C."/>
            <person name="Magalhaes B.S."/>
            <person name="Kruger R.H."/>
        </authorList>
    </citation>
    <scope>NUCLEOTIDE SEQUENCE [LARGE SCALE GENOMIC DNA]</scope>
    <source>
        <strain evidence="11 12">AC13</strain>
    </source>
</reference>
<keyword evidence="4" id="KW-1003">Cell membrane</keyword>
<evidence type="ECO:0000259" key="10">
    <source>
        <dbReference type="PROSITE" id="PS50893"/>
    </source>
</evidence>
<keyword evidence="8" id="KW-1278">Translocase</keyword>
<dbReference type="EMBL" id="PYHP01000069">
    <property type="protein sequence ID" value="PUA36756.1"/>
    <property type="molecule type" value="Genomic_DNA"/>
</dbReference>
<evidence type="ECO:0000256" key="7">
    <source>
        <dbReference type="ARBA" id="ARBA00022840"/>
    </source>
</evidence>
<gene>
    <name evidence="11" type="ORF">C8Z91_25665</name>
</gene>
<dbReference type="InterPro" id="IPR003439">
    <property type="entry name" value="ABC_transporter-like_ATP-bd"/>
</dbReference>
<keyword evidence="7 11" id="KW-0067">ATP-binding</keyword>
<feature type="domain" description="ABC transporter" evidence="10">
    <location>
        <begin position="32"/>
        <end position="281"/>
    </location>
</feature>
<dbReference type="GO" id="GO:0016887">
    <property type="term" value="F:ATP hydrolysis activity"/>
    <property type="evidence" value="ECO:0007669"/>
    <property type="project" value="InterPro"/>
</dbReference>
<evidence type="ECO:0000313" key="12">
    <source>
        <dbReference type="Proteomes" id="UP000244184"/>
    </source>
</evidence>
<organism evidence="11 12">
    <name type="scientific">Paenibacillus elgii</name>
    <dbReference type="NCBI Taxonomy" id="189691"/>
    <lineage>
        <taxon>Bacteria</taxon>
        <taxon>Bacillati</taxon>
        <taxon>Bacillota</taxon>
        <taxon>Bacilli</taxon>
        <taxon>Bacillales</taxon>
        <taxon>Paenibacillaceae</taxon>
        <taxon>Paenibacillus</taxon>
    </lineage>
</organism>
<dbReference type="InterPro" id="IPR027417">
    <property type="entry name" value="P-loop_NTPase"/>
</dbReference>
<dbReference type="InterPro" id="IPR003593">
    <property type="entry name" value="AAA+_ATPase"/>
</dbReference>
<accession>A0A2T6FXY0</accession>
<keyword evidence="6" id="KW-0547">Nucleotide-binding</keyword>
<evidence type="ECO:0000256" key="2">
    <source>
        <dbReference type="ARBA" id="ARBA00005417"/>
    </source>
</evidence>
<keyword evidence="3" id="KW-0813">Transport</keyword>
<proteinExistence type="inferred from homology"/>
<comment type="similarity">
    <text evidence="2">Belongs to the ABC transporter superfamily.</text>
</comment>
<name>A0A2T6FXY0_9BACL</name>
<dbReference type="CDD" id="cd03257">
    <property type="entry name" value="ABC_NikE_OppD_transporters"/>
    <property type="match status" value="1"/>
</dbReference>
<evidence type="ECO:0000256" key="1">
    <source>
        <dbReference type="ARBA" id="ARBA00004202"/>
    </source>
</evidence>
<dbReference type="Proteomes" id="UP000244184">
    <property type="component" value="Unassembled WGS sequence"/>
</dbReference>
<dbReference type="PANTHER" id="PTHR43297">
    <property type="entry name" value="OLIGOPEPTIDE TRANSPORT ATP-BINDING PROTEIN APPD"/>
    <property type="match status" value="1"/>
</dbReference>
<dbReference type="Gene3D" id="3.40.50.300">
    <property type="entry name" value="P-loop containing nucleotide triphosphate hydrolases"/>
    <property type="match status" value="1"/>
</dbReference>
<sequence length="300" mass="33075">MKEWAANDARERTLGAQKEWADGAGKLSEPVLELERLTVDAVRGQARQPLVRDLSLAIRPGEMLALVGESGSGKSVTAGAVLGLLPSSLRIGEGRIRFRGEEISAWPDKRKRRLRGKEIALVFQDYQGSFTPFMKVGKQLVEAVRSHVRITYGEAKELALHWLNEVDLPAERVFGSYPFQLSGGQRQRAALAAAMLLQPKLLIADEPTTALDVLTGERVLDLMTKLRRQTGCAILFISHDLRLVLKRADTVAVMQGGRIVECGRADTIRRQAAHPYTRLLLESRPLLLRDPGTGRAAETG</sequence>
<evidence type="ECO:0000256" key="6">
    <source>
        <dbReference type="ARBA" id="ARBA00022741"/>
    </source>
</evidence>
<dbReference type="PROSITE" id="PS00211">
    <property type="entry name" value="ABC_TRANSPORTER_1"/>
    <property type="match status" value="1"/>
</dbReference>
<dbReference type="SMART" id="SM00382">
    <property type="entry name" value="AAA"/>
    <property type="match status" value="1"/>
</dbReference>
<dbReference type="GO" id="GO:0005886">
    <property type="term" value="C:plasma membrane"/>
    <property type="evidence" value="ECO:0007669"/>
    <property type="project" value="UniProtKB-SubCell"/>
</dbReference>
<evidence type="ECO:0000256" key="9">
    <source>
        <dbReference type="ARBA" id="ARBA00023136"/>
    </source>
</evidence>
<dbReference type="PANTHER" id="PTHR43297:SF14">
    <property type="entry name" value="ATPASE AAA-TYPE CORE DOMAIN-CONTAINING PROTEIN"/>
    <property type="match status" value="1"/>
</dbReference>
<keyword evidence="5" id="KW-0997">Cell inner membrane</keyword>
<dbReference type="RefSeq" id="WP_108533796.1">
    <property type="nucleotide sequence ID" value="NZ_PYHP01000069.1"/>
</dbReference>
<dbReference type="InterPro" id="IPR050388">
    <property type="entry name" value="ABC_Ni/Peptide_Import"/>
</dbReference>
<evidence type="ECO:0000313" key="11">
    <source>
        <dbReference type="EMBL" id="PUA36756.1"/>
    </source>
</evidence>
<comment type="caution">
    <text evidence="11">The sequence shown here is derived from an EMBL/GenBank/DDBJ whole genome shotgun (WGS) entry which is preliminary data.</text>
</comment>
<evidence type="ECO:0000256" key="4">
    <source>
        <dbReference type="ARBA" id="ARBA00022475"/>
    </source>
</evidence>
<evidence type="ECO:0000256" key="8">
    <source>
        <dbReference type="ARBA" id="ARBA00022967"/>
    </source>
</evidence>
<evidence type="ECO:0000256" key="3">
    <source>
        <dbReference type="ARBA" id="ARBA00022448"/>
    </source>
</evidence>
<dbReference type="GO" id="GO:0005524">
    <property type="term" value="F:ATP binding"/>
    <property type="evidence" value="ECO:0007669"/>
    <property type="project" value="UniProtKB-KW"/>
</dbReference>
<protein>
    <submittedName>
        <fullName evidence="11">ABC transporter ATP-binding protein</fullName>
    </submittedName>
</protein>